<feature type="compositionally biased region" description="Basic and acidic residues" evidence="2">
    <location>
        <begin position="8"/>
        <end position="17"/>
    </location>
</feature>
<feature type="compositionally biased region" description="Basic and acidic residues" evidence="2">
    <location>
        <begin position="104"/>
        <end position="124"/>
    </location>
</feature>
<evidence type="ECO:0000313" key="3">
    <source>
        <dbReference type="EMBL" id="OAA57583.1"/>
    </source>
</evidence>
<feature type="region of interest" description="Disordered" evidence="2">
    <location>
        <begin position="1"/>
        <end position="24"/>
    </location>
</feature>
<gene>
    <name evidence="3" type="ORF">SPI_07242</name>
</gene>
<dbReference type="AlphaFoldDB" id="A0A167QF35"/>
<keyword evidence="4" id="KW-1185">Reference proteome</keyword>
<accession>A0A167QF35</accession>
<feature type="region of interest" description="Disordered" evidence="2">
    <location>
        <begin position="102"/>
        <end position="153"/>
    </location>
</feature>
<proteinExistence type="predicted"/>
<feature type="coiled-coil region" evidence="1">
    <location>
        <begin position="179"/>
        <end position="279"/>
    </location>
</feature>
<dbReference type="OrthoDB" id="5244967at2759"/>
<evidence type="ECO:0000256" key="1">
    <source>
        <dbReference type="SAM" id="Coils"/>
    </source>
</evidence>
<organism evidence="3 4">
    <name type="scientific">Niveomyces insectorum RCEF 264</name>
    <dbReference type="NCBI Taxonomy" id="1081102"/>
    <lineage>
        <taxon>Eukaryota</taxon>
        <taxon>Fungi</taxon>
        <taxon>Dikarya</taxon>
        <taxon>Ascomycota</taxon>
        <taxon>Pezizomycotina</taxon>
        <taxon>Sordariomycetes</taxon>
        <taxon>Hypocreomycetidae</taxon>
        <taxon>Hypocreales</taxon>
        <taxon>Cordycipitaceae</taxon>
        <taxon>Niveomyces</taxon>
    </lineage>
</organism>
<sequence length="297" mass="33359">MDVTLIDFDDRQDDKNSAMDVEDDRQPEVIGSWGDAMHTDDVPEECVRLRAKIQRLQSDAEAKQNALDDIIALLTGTQEALDGTKSKLAAKESECAALRAQLEQARREGHHDAPALSSLERERSPYPGPPVTPRKTPSSGPGPHEADQQQIDELMGHLRIRDESLRAAELKLTEERATRKHVAQELQGAQAQMAAQTQEKEQLAALLRTAEERAQVQAQDARAASQCAAEVDQYKSKVDDLQKQVKFFRDNSARTSRKVHELVDENERLNEDLSAMQKQLKYKKSMDQALKRLMKSV</sequence>
<evidence type="ECO:0000313" key="4">
    <source>
        <dbReference type="Proteomes" id="UP000076874"/>
    </source>
</evidence>
<dbReference type="Proteomes" id="UP000076874">
    <property type="component" value="Unassembled WGS sequence"/>
</dbReference>
<keyword evidence="1" id="KW-0175">Coiled coil</keyword>
<reference evidence="3 4" key="1">
    <citation type="journal article" date="2016" name="Genome Biol. Evol.">
        <title>Divergent and convergent evolution of fungal pathogenicity.</title>
        <authorList>
            <person name="Shang Y."/>
            <person name="Xiao G."/>
            <person name="Zheng P."/>
            <person name="Cen K."/>
            <person name="Zhan S."/>
            <person name="Wang C."/>
        </authorList>
    </citation>
    <scope>NUCLEOTIDE SEQUENCE [LARGE SCALE GENOMIC DNA]</scope>
    <source>
        <strain evidence="3 4">RCEF 264</strain>
    </source>
</reference>
<protein>
    <submittedName>
        <fullName evidence="3">Uncharacterized protein</fullName>
    </submittedName>
</protein>
<name>A0A167QF35_9HYPO</name>
<comment type="caution">
    <text evidence="3">The sequence shown here is derived from an EMBL/GenBank/DDBJ whole genome shotgun (WGS) entry which is preliminary data.</text>
</comment>
<evidence type="ECO:0000256" key="2">
    <source>
        <dbReference type="SAM" id="MobiDB-lite"/>
    </source>
</evidence>
<dbReference type="EMBL" id="AZHD01000014">
    <property type="protein sequence ID" value="OAA57583.1"/>
    <property type="molecule type" value="Genomic_DNA"/>
</dbReference>